<dbReference type="Proteomes" id="UP000235786">
    <property type="component" value="Unassembled WGS sequence"/>
</dbReference>
<dbReference type="STRING" id="1149755.A0A2J6RT60"/>
<dbReference type="OrthoDB" id="3563898at2759"/>
<keyword evidence="2" id="KW-1185">Reference proteome</keyword>
<proteinExistence type="predicted"/>
<reference evidence="1 2" key="1">
    <citation type="submission" date="2016-04" db="EMBL/GenBank/DDBJ databases">
        <title>A degradative enzymes factory behind the ericoid mycorrhizal symbiosis.</title>
        <authorList>
            <consortium name="DOE Joint Genome Institute"/>
            <person name="Martino E."/>
            <person name="Morin E."/>
            <person name="Grelet G."/>
            <person name="Kuo A."/>
            <person name="Kohler A."/>
            <person name="Daghino S."/>
            <person name="Barry K."/>
            <person name="Choi C."/>
            <person name="Cichocki N."/>
            <person name="Clum A."/>
            <person name="Copeland A."/>
            <person name="Hainaut M."/>
            <person name="Haridas S."/>
            <person name="Labutti K."/>
            <person name="Lindquist E."/>
            <person name="Lipzen A."/>
            <person name="Khouja H.-R."/>
            <person name="Murat C."/>
            <person name="Ohm R."/>
            <person name="Olson A."/>
            <person name="Spatafora J."/>
            <person name="Veneault-Fourrey C."/>
            <person name="Henrissat B."/>
            <person name="Grigoriev I."/>
            <person name="Martin F."/>
            <person name="Perotto S."/>
        </authorList>
    </citation>
    <scope>NUCLEOTIDE SEQUENCE [LARGE SCALE GENOMIC DNA]</scope>
    <source>
        <strain evidence="1 2">F</strain>
    </source>
</reference>
<dbReference type="AlphaFoldDB" id="A0A2J6RT60"/>
<evidence type="ECO:0000313" key="2">
    <source>
        <dbReference type="Proteomes" id="UP000235786"/>
    </source>
</evidence>
<accession>A0A2J6RT60</accession>
<dbReference type="PANTHER" id="PTHR33112:SF16">
    <property type="entry name" value="HETEROKARYON INCOMPATIBILITY DOMAIN-CONTAINING PROTEIN"/>
    <property type="match status" value="1"/>
</dbReference>
<name>A0A2J6RT60_HYAVF</name>
<dbReference type="PANTHER" id="PTHR33112">
    <property type="entry name" value="DOMAIN PROTEIN, PUTATIVE-RELATED"/>
    <property type="match status" value="1"/>
</dbReference>
<evidence type="ECO:0000313" key="1">
    <source>
        <dbReference type="EMBL" id="PMD41711.1"/>
    </source>
</evidence>
<evidence type="ECO:0008006" key="3">
    <source>
        <dbReference type="Google" id="ProtNLM"/>
    </source>
</evidence>
<protein>
    <recommendedName>
        <fullName evidence="3">Heterokaryon incompatibility domain-containing protein</fullName>
    </recommendedName>
</protein>
<gene>
    <name evidence="1" type="ORF">L207DRAFT_331119</name>
</gene>
<sequence length="390" mass="43449">MAYVYQNCILNISADAAKGPNDGCYSTRDPALISELRLPAGFNTTTILLDDLCGFKSLQSTTLSKRGWVVQERLLSPRVLHMGPLQITWECREMPSACECHPNGDPEGGDGFPFVLDTSRLADSPEARIRYSYYLIVEHYTACNLSFPDTDKLVAFAAIAQQASGLLNDQYVAGLFWSTLLVQFQWTISKSDLDDRRSYRARGEYRAPSWSWASIDGPVNFTEGGPVSVHSSIAGSESMLAKLLEYSADLIDPQNPFGGVACGTRISISGYLLPLDPNLLRYNRQDCMKLSTVKNLSESSHHIDEGESVSVRMDELELSFPIKHDGSLFFFPILVNNSPLWNSNKVCGLILMRSSQSRGYCRIGYGGWDGDIGRFRAMIQRLGVQRFNIY</sequence>
<dbReference type="EMBL" id="KZ613944">
    <property type="protein sequence ID" value="PMD41711.1"/>
    <property type="molecule type" value="Genomic_DNA"/>
</dbReference>
<organism evidence="1 2">
    <name type="scientific">Hyaloscypha variabilis (strain UAMH 11265 / GT02V1 / F)</name>
    <name type="common">Meliniomyces variabilis</name>
    <dbReference type="NCBI Taxonomy" id="1149755"/>
    <lineage>
        <taxon>Eukaryota</taxon>
        <taxon>Fungi</taxon>
        <taxon>Dikarya</taxon>
        <taxon>Ascomycota</taxon>
        <taxon>Pezizomycotina</taxon>
        <taxon>Leotiomycetes</taxon>
        <taxon>Helotiales</taxon>
        <taxon>Hyaloscyphaceae</taxon>
        <taxon>Hyaloscypha</taxon>
        <taxon>Hyaloscypha variabilis</taxon>
    </lineage>
</organism>